<organism evidence="2 3">
    <name type="scientific">Trichoderma asperellum (strain ATCC 204424 / CBS 433.97 / NBRC 101777)</name>
    <dbReference type="NCBI Taxonomy" id="1042311"/>
    <lineage>
        <taxon>Eukaryota</taxon>
        <taxon>Fungi</taxon>
        <taxon>Dikarya</taxon>
        <taxon>Ascomycota</taxon>
        <taxon>Pezizomycotina</taxon>
        <taxon>Sordariomycetes</taxon>
        <taxon>Hypocreomycetidae</taxon>
        <taxon>Hypocreales</taxon>
        <taxon>Hypocreaceae</taxon>
        <taxon>Trichoderma</taxon>
    </lineage>
</organism>
<gene>
    <name evidence="2" type="ORF">M441DRAFT_329751</name>
</gene>
<accession>A0A2T3YSN8</accession>
<proteinExistence type="predicted"/>
<evidence type="ECO:0000256" key="1">
    <source>
        <dbReference type="SAM" id="MobiDB-lite"/>
    </source>
</evidence>
<evidence type="ECO:0000313" key="3">
    <source>
        <dbReference type="Proteomes" id="UP000240493"/>
    </source>
</evidence>
<evidence type="ECO:0000313" key="2">
    <source>
        <dbReference type="EMBL" id="PTB35526.1"/>
    </source>
</evidence>
<reference evidence="2 3" key="1">
    <citation type="submission" date="2016-07" db="EMBL/GenBank/DDBJ databases">
        <title>Multiple horizontal gene transfer events from other fungi enriched the ability of initially mycotrophic Trichoderma (Ascomycota) to feed on dead plant biomass.</title>
        <authorList>
            <consortium name="DOE Joint Genome Institute"/>
            <person name="Aerts A."/>
            <person name="Atanasova L."/>
            <person name="Chenthamara K."/>
            <person name="Zhang J."/>
            <person name="Grujic M."/>
            <person name="Henrissat B."/>
            <person name="Kuo A."/>
            <person name="Salamov A."/>
            <person name="Lipzen A."/>
            <person name="Labutti K."/>
            <person name="Barry K."/>
            <person name="Miao Y."/>
            <person name="Rahimi M.J."/>
            <person name="Shen Q."/>
            <person name="Grigoriev I.V."/>
            <person name="Kubicek C.P."/>
            <person name="Druzhinina I.S."/>
        </authorList>
    </citation>
    <scope>NUCLEOTIDE SEQUENCE [LARGE SCALE GENOMIC DNA]</scope>
    <source>
        <strain evidence="2 3">CBS 433.97</strain>
    </source>
</reference>
<keyword evidence="3" id="KW-1185">Reference proteome</keyword>
<dbReference type="EMBL" id="KZ679275">
    <property type="protein sequence ID" value="PTB35526.1"/>
    <property type="molecule type" value="Genomic_DNA"/>
</dbReference>
<name>A0A2T3YSN8_TRIA4</name>
<feature type="region of interest" description="Disordered" evidence="1">
    <location>
        <begin position="51"/>
        <end position="95"/>
    </location>
</feature>
<dbReference type="AlphaFoldDB" id="A0A2T3YSN8"/>
<protein>
    <submittedName>
        <fullName evidence="2">Uncharacterized protein</fullName>
    </submittedName>
</protein>
<dbReference type="Proteomes" id="UP000240493">
    <property type="component" value="Unassembled WGS sequence"/>
</dbReference>
<sequence>MQVLEMGLRQPGEDKKAGDARQEIHLISNSIFALPKPRTSNINLLQSISASPHLNSKNGPLRPDRHDQAPGQASIHRLPWLHRHGQASGQASRQASVHRLPWLHRHVNSLRMRDTGGALRRHNSHSSLQSFFE</sequence>